<keyword evidence="3" id="KW-1185">Reference proteome</keyword>
<organism evidence="2 3">
    <name type="scientific">Bacteroides helcogenes (strain ATCC 35417 / DSM 20613 / JCM 6297 / CCUG 15421 / P 36-108)</name>
    <dbReference type="NCBI Taxonomy" id="693979"/>
    <lineage>
        <taxon>Bacteria</taxon>
        <taxon>Pseudomonadati</taxon>
        <taxon>Bacteroidota</taxon>
        <taxon>Bacteroidia</taxon>
        <taxon>Bacteroidales</taxon>
        <taxon>Bacteroidaceae</taxon>
        <taxon>Bacteroides</taxon>
    </lineage>
</organism>
<feature type="domain" description="Bro-N" evidence="1">
    <location>
        <begin position="2"/>
        <end position="83"/>
    </location>
</feature>
<dbReference type="OrthoDB" id="9803893at2"/>
<dbReference type="STRING" id="693979.Bache_2746"/>
<evidence type="ECO:0000259" key="1">
    <source>
        <dbReference type="Pfam" id="PF02498"/>
    </source>
</evidence>
<dbReference type="InterPro" id="IPR003497">
    <property type="entry name" value="BRO_N_domain"/>
</dbReference>
<dbReference type="AlphaFoldDB" id="E6SX02"/>
<sequence>MVKALEYTDYRNFLSVISKAKIACENSNQTVQDHFVDVTEKVFIGYNIEKQAHTIFMTPYACYLAVQNSAPSKTIVAQAQTYFAIQTRIAEVKQMQEYEQLNRVHYEVGAKVRQTIKELGGTMPENLPTVFLSDRKPTVRLSLDYYTILMFIHQEKCHYYEFGYIPHYYNDDTKYIFPTDFS</sequence>
<dbReference type="KEGG" id="bhl:Bache_2746"/>
<protein>
    <recommendedName>
        <fullName evidence="1">Bro-N domain-containing protein</fullName>
    </recommendedName>
</protein>
<dbReference type="Proteomes" id="UP000008630">
    <property type="component" value="Chromosome"/>
</dbReference>
<dbReference type="HOGENOM" id="CLU_1479296_0_0_10"/>
<gene>
    <name evidence="2" type="ordered locus">Bache_2746</name>
</gene>
<dbReference type="EMBL" id="CP002352">
    <property type="protein sequence ID" value="ADV44690.1"/>
    <property type="molecule type" value="Genomic_DNA"/>
</dbReference>
<dbReference type="eggNOG" id="COG3645">
    <property type="taxonomic scope" value="Bacteria"/>
</dbReference>
<name>E6SX02_BACT6</name>
<dbReference type="Pfam" id="PF02498">
    <property type="entry name" value="Bro-N"/>
    <property type="match status" value="1"/>
</dbReference>
<dbReference type="RefSeq" id="WP_013548277.1">
    <property type="nucleotide sequence ID" value="NC_014933.1"/>
</dbReference>
<reference key="1">
    <citation type="submission" date="2010-11" db="EMBL/GenBank/DDBJ databases">
        <title>The complete genome of Bacteroides helcogenes P 36-108.</title>
        <authorList>
            <consortium name="US DOE Joint Genome Institute (JGI-PGF)"/>
            <person name="Lucas S."/>
            <person name="Copeland A."/>
            <person name="Lapidus A."/>
            <person name="Bruce D."/>
            <person name="Goodwin L."/>
            <person name="Pitluck S."/>
            <person name="Kyrpides N."/>
            <person name="Mavromatis K."/>
            <person name="Ivanova N."/>
            <person name="Zeytun A."/>
            <person name="Brettin T."/>
            <person name="Detter J.C."/>
            <person name="Tapia R."/>
            <person name="Han C."/>
            <person name="Land M."/>
            <person name="Hauser L."/>
            <person name="Markowitz V."/>
            <person name="Cheng J.-F."/>
            <person name="Hugenholtz P."/>
            <person name="Woyke T."/>
            <person name="Wu D."/>
            <person name="Gronow S."/>
            <person name="Wellnitz S."/>
            <person name="Brambilla E."/>
            <person name="Klenk H.-P."/>
            <person name="Eisen J.A."/>
        </authorList>
    </citation>
    <scope>NUCLEOTIDE SEQUENCE</scope>
    <source>
        <strain>P 36-108</strain>
    </source>
</reference>
<evidence type="ECO:0000313" key="3">
    <source>
        <dbReference type="Proteomes" id="UP000008630"/>
    </source>
</evidence>
<accession>E6SX02</accession>
<proteinExistence type="predicted"/>
<evidence type="ECO:0000313" key="2">
    <source>
        <dbReference type="EMBL" id="ADV44690.1"/>
    </source>
</evidence>
<reference evidence="2 3" key="2">
    <citation type="journal article" date="2011" name="Stand. Genomic Sci.">
        <title>Complete genome sequence of Bacteroides helcogenes type strain (P 36-108).</title>
        <authorList>
            <person name="Pati A."/>
            <person name="Gronow S."/>
            <person name="Zeytun A."/>
            <person name="Lapidus A."/>
            <person name="Nolan M."/>
            <person name="Hammon N."/>
            <person name="Deshpande S."/>
            <person name="Cheng J.F."/>
            <person name="Tapia R."/>
            <person name="Han C."/>
            <person name="Goodwin L."/>
            <person name="Pitluck S."/>
            <person name="Liolios K."/>
            <person name="Pagani I."/>
            <person name="Ivanova N."/>
            <person name="Mavromatis K."/>
            <person name="Chen A."/>
            <person name="Palaniappan K."/>
            <person name="Land M."/>
            <person name="Hauser L."/>
            <person name="Chang Y.J."/>
            <person name="Jeffries C.D."/>
            <person name="Detter J.C."/>
            <person name="Brambilla E."/>
            <person name="Rohde M."/>
            <person name="Goker M."/>
            <person name="Woyke T."/>
            <person name="Bristow J."/>
            <person name="Eisen J.A."/>
            <person name="Markowitz V."/>
            <person name="Hugenholtz P."/>
            <person name="Kyrpides N.C."/>
            <person name="Klenk H.P."/>
            <person name="Lucas S."/>
        </authorList>
    </citation>
    <scope>NUCLEOTIDE SEQUENCE [LARGE SCALE GENOMIC DNA]</scope>
    <source>
        <strain evidence="3">ATCC 35417 / DSM 20613 / JCM 6297 / CCUG 15421 / P 36-108</strain>
    </source>
</reference>